<keyword evidence="2" id="KW-0812">Transmembrane</keyword>
<dbReference type="PANTHER" id="PTHR37544">
    <property type="entry name" value="SPRAY-RELATED"/>
    <property type="match status" value="1"/>
</dbReference>
<sequence>MDRFRLGRYSRLNLSSQKIKQNDSEIELNGSPNPQAFSRREPSPNAPFFVSSEIVQSEERDQSLNTHWDPFFLRTWVLVAFAVFFAAVVAALQVVYSVSQTHHGIATSSDEDHYLWTYGPTAVFVVVTVLWRQVDYAAKSIQPWANMAVRPQPAKNSLLLDYVTPLQVLSFWRSVKRRHFTVSLSIAIFVLIKVITVLSTGIFSLQTVQRHDVPTSMALNNTYDGSTFQHAAAVDSRAAYVAYGHRQYNISLPIGTTDQYAVQGFAPSDGIVNGSLTYSAPVDVLSAGLSSCETGKLNYTTSFDRGSNTPVAAYYNSTVTLPGCEIIGAYLDAPDWYYQQNDTVHRFGYRASWQNVTCVNLAANDPTRFRYMIAAAYSEGAGQNDNTLLNSSNLVCIPSYSVQSAMVTLDTRGNVQSVNVTGKARELDGLSAADIADGVYSTCQQASSISDYSASSVVLDVFTTMMQQESADFTAKDLLDPAYLNSTANLVYQKVAAQVATLYLLSDSTEDPQAVVEGTVTKDESRLIARQTPIRIMQAVAAVMLLLVVIMLFIRPRGIVPRSVDSIAAVAAILARSPELEARLRGTGHKSLEELREILAPHKYQTSTGHEDGARSFSIRTLSSTGTDLANVSNQDDSILPNIKWIEPFILRRIGISLTILASIAAIIALEVLLSQSQKHNGLGSVDDGSATRYSWLYVPVLVFLLLATLFNIMDFEVEFTESFHALAKADCDARSSMLWYPLRHVSLHATYSGLKHSRFALTAASFSAILAPLLTIIVSGLFTTKPTIQGIPVGVNALDWFNTTTLVDTSTNIPLLVIEGNMSYPQWTYSELAIPKLNLVGDNVNELLGQGGSLSVDTPAIRGGVKCDVIPPDRILNTTLLSGYITSNISTPDGCGNTGFEDSPYLWLGTNIQVPVNASGFFGSSLVLGFLETCPTLALYYGHVANNEIDNFTAVLCTQYLERVQANVTFDLPDYSISIEPTTYENSAVNFSSFNTGFPTLQVLNVTSADDELDDTFNAMVYGKDGVPTNELLNDTTLIESYTHLYRQYMAQVVNIYLRADFSTLSNNASETVVNPLQASYTNPHHYRLKQSPLSTHLLAGVVGALLLCALVVFITIDMRNVLPKPIGSIAAVASLLAGSRIVDPRFGMVPPGSEYWSDEQWEKSGVWQSEMFRMGWWDKFQEPADTWQRGSQTGKSPRIGEDQLQSSSDGGRFELPGSFRIDARPKYSND</sequence>
<evidence type="ECO:0000313" key="4">
    <source>
        <dbReference type="Proteomes" id="UP000054266"/>
    </source>
</evidence>
<feature type="transmembrane region" description="Helical" evidence="2">
    <location>
        <begin position="180"/>
        <end position="205"/>
    </location>
</feature>
<dbReference type="EMBL" id="KN846957">
    <property type="protein sequence ID" value="KIW70606.1"/>
    <property type="molecule type" value="Genomic_DNA"/>
</dbReference>
<gene>
    <name evidence="3" type="ORF">PV04_02862</name>
</gene>
<feature type="region of interest" description="Disordered" evidence="1">
    <location>
        <begin position="1188"/>
        <end position="1232"/>
    </location>
</feature>
<evidence type="ECO:0000313" key="3">
    <source>
        <dbReference type="EMBL" id="KIW70606.1"/>
    </source>
</evidence>
<proteinExistence type="predicted"/>
<feature type="region of interest" description="Disordered" evidence="1">
    <location>
        <begin position="21"/>
        <end position="41"/>
    </location>
</feature>
<dbReference type="Proteomes" id="UP000054266">
    <property type="component" value="Unassembled WGS sequence"/>
</dbReference>
<evidence type="ECO:0000256" key="1">
    <source>
        <dbReference type="SAM" id="MobiDB-lite"/>
    </source>
</evidence>
<dbReference type="HOGENOM" id="CLU_003000_0_0_1"/>
<dbReference type="AlphaFoldDB" id="A0A0D2CZG5"/>
<feature type="transmembrane region" description="Helical" evidence="2">
    <location>
        <begin position="694"/>
        <end position="714"/>
    </location>
</feature>
<feature type="transmembrane region" description="Helical" evidence="2">
    <location>
        <begin position="71"/>
        <end position="94"/>
    </location>
</feature>
<accession>A0A0D2CZG5</accession>
<feature type="compositionally biased region" description="Basic and acidic residues" evidence="1">
    <location>
        <begin position="1223"/>
        <end position="1232"/>
    </location>
</feature>
<feature type="transmembrane region" description="Helical" evidence="2">
    <location>
        <begin position="654"/>
        <end position="674"/>
    </location>
</feature>
<organism evidence="3 4">
    <name type="scientific">Phialophora macrospora</name>
    <dbReference type="NCBI Taxonomy" id="1851006"/>
    <lineage>
        <taxon>Eukaryota</taxon>
        <taxon>Fungi</taxon>
        <taxon>Dikarya</taxon>
        <taxon>Ascomycota</taxon>
        <taxon>Pezizomycotina</taxon>
        <taxon>Eurotiomycetes</taxon>
        <taxon>Chaetothyriomycetidae</taxon>
        <taxon>Chaetothyriales</taxon>
        <taxon>Herpotrichiellaceae</taxon>
        <taxon>Phialophora</taxon>
    </lineage>
</organism>
<dbReference type="InterPro" id="IPR021840">
    <property type="entry name" value="DUF3433"/>
</dbReference>
<dbReference type="Pfam" id="PF11915">
    <property type="entry name" value="DUF3433"/>
    <property type="match status" value="2"/>
</dbReference>
<dbReference type="STRING" id="5601.A0A0D2CZG5"/>
<feature type="transmembrane region" description="Helical" evidence="2">
    <location>
        <begin position="114"/>
        <end position="131"/>
    </location>
</feature>
<dbReference type="PANTHER" id="PTHR37544:SF1">
    <property type="entry name" value="PHOSPHORIBOSYLAMINOIMIDAZOLE-SUCCINOCARBOXAMIDE SYNTHASE"/>
    <property type="match status" value="1"/>
</dbReference>
<feature type="transmembrane region" description="Helical" evidence="2">
    <location>
        <begin position="1099"/>
        <end position="1118"/>
    </location>
</feature>
<feature type="transmembrane region" description="Helical" evidence="2">
    <location>
        <begin position="536"/>
        <end position="554"/>
    </location>
</feature>
<keyword evidence="4" id="KW-1185">Reference proteome</keyword>
<reference evidence="3 4" key="1">
    <citation type="submission" date="2015-01" db="EMBL/GenBank/DDBJ databases">
        <title>The Genome Sequence of Capronia semiimmersa CBS27337.</title>
        <authorList>
            <consortium name="The Broad Institute Genomics Platform"/>
            <person name="Cuomo C."/>
            <person name="de Hoog S."/>
            <person name="Gorbushina A."/>
            <person name="Stielow B."/>
            <person name="Teixiera M."/>
            <person name="Abouelleil A."/>
            <person name="Chapman S.B."/>
            <person name="Priest M."/>
            <person name="Young S.K."/>
            <person name="Wortman J."/>
            <person name="Nusbaum C."/>
            <person name="Birren B."/>
        </authorList>
    </citation>
    <scope>NUCLEOTIDE SEQUENCE [LARGE SCALE GENOMIC DNA]</scope>
    <source>
        <strain evidence="3 4">CBS 27337</strain>
    </source>
</reference>
<feature type="transmembrane region" description="Helical" evidence="2">
    <location>
        <begin position="760"/>
        <end position="783"/>
    </location>
</feature>
<evidence type="ECO:0000256" key="2">
    <source>
        <dbReference type="SAM" id="Phobius"/>
    </source>
</evidence>
<keyword evidence="2" id="KW-1133">Transmembrane helix</keyword>
<keyword evidence="2" id="KW-0472">Membrane</keyword>
<name>A0A0D2CZG5_9EURO</name>
<protein>
    <submittedName>
        <fullName evidence="3">Uncharacterized protein</fullName>
    </submittedName>
</protein>